<protein>
    <submittedName>
        <fullName evidence="2">Uncharacterized protein</fullName>
    </submittedName>
</protein>
<dbReference type="EMBL" id="JABFYL010000049">
    <property type="protein sequence ID" value="NVN53639.1"/>
    <property type="molecule type" value="Genomic_DNA"/>
</dbReference>
<dbReference type="RefSeq" id="WP_178361837.1">
    <property type="nucleotide sequence ID" value="NZ_JABFYL010000049.1"/>
</dbReference>
<evidence type="ECO:0000256" key="1">
    <source>
        <dbReference type="SAM" id="MobiDB-lite"/>
    </source>
</evidence>
<sequence length="146" mass="15663">MSEAISTPQQGGWGGGYRLARAHKQPVRQTDVAWALAQAVSDRLDPVHRAQIYATLGAGETFDTIVELLRIAVHCNIELAPELVADLRSWHSGYRGTDDEAGLAAFIAALSGPDATTDTAPFPAAWDPASSPQSAHPFSDRPMRQT</sequence>
<evidence type="ECO:0000313" key="3">
    <source>
        <dbReference type="Proteomes" id="UP000570517"/>
    </source>
</evidence>
<name>A0A850PTL2_9MYCO</name>
<comment type="caution">
    <text evidence="2">The sequence shown here is derived from an EMBL/GenBank/DDBJ whole genome shotgun (WGS) entry which is preliminary data.</text>
</comment>
<feature type="compositionally biased region" description="Low complexity" evidence="1">
    <location>
        <begin position="118"/>
        <end position="129"/>
    </location>
</feature>
<organism evidence="2 3">
    <name type="scientific">Mycolicibacterium hippocampi</name>
    <dbReference type="NCBI Taxonomy" id="659824"/>
    <lineage>
        <taxon>Bacteria</taxon>
        <taxon>Bacillati</taxon>
        <taxon>Actinomycetota</taxon>
        <taxon>Actinomycetes</taxon>
        <taxon>Mycobacteriales</taxon>
        <taxon>Mycobacteriaceae</taxon>
        <taxon>Mycolicibacterium</taxon>
    </lineage>
</organism>
<dbReference type="AlphaFoldDB" id="A0A850PTL2"/>
<dbReference type="Proteomes" id="UP000570517">
    <property type="component" value="Unassembled WGS sequence"/>
</dbReference>
<proteinExistence type="predicted"/>
<keyword evidence="3" id="KW-1185">Reference proteome</keyword>
<accession>A0A850PTL2</accession>
<reference evidence="2 3" key="1">
    <citation type="submission" date="2020-05" db="EMBL/GenBank/DDBJ databases">
        <title>Draft genome sequence of Mycobacterium hippocampi DL, isolated from European seabass, Dicentrarchus labrax, reared in fish farms.</title>
        <authorList>
            <person name="Stathopoulou P."/>
            <person name="Asimakis E."/>
            <person name="Tzokas K."/>
            <person name="Batargias C."/>
            <person name="Tsiamis G."/>
        </authorList>
    </citation>
    <scope>NUCLEOTIDE SEQUENCE [LARGE SCALE GENOMIC DNA]</scope>
    <source>
        <strain evidence="2 3">DL</strain>
    </source>
</reference>
<feature type="region of interest" description="Disordered" evidence="1">
    <location>
        <begin position="118"/>
        <end position="146"/>
    </location>
</feature>
<evidence type="ECO:0000313" key="2">
    <source>
        <dbReference type="EMBL" id="NVN53639.1"/>
    </source>
</evidence>
<gene>
    <name evidence="2" type="ORF">HLY00_3989</name>
</gene>